<evidence type="ECO:0000313" key="2">
    <source>
        <dbReference type="EMBL" id="OKL45368.1"/>
    </source>
</evidence>
<dbReference type="InterPro" id="IPR019201">
    <property type="entry name" value="DUF2065"/>
</dbReference>
<proteinExistence type="predicted"/>
<dbReference type="RefSeq" id="WP_028480131.1">
    <property type="nucleotide sequence ID" value="NZ_LVVZ01000005.1"/>
</dbReference>
<keyword evidence="1" id="KW-1133">Transmembrane helix</keyword>
<evidence type="ECO:0000256" key="1">
    <source>
        <dbReference type="SAM" id="Phobius"/>
    </source>
</evidence>
<protein>
    <recommendedName>
        <fullName evidence="4">DUF2065 domain-containing protein</fullName>
    </recommendedName>
</protein>
<dbReference type="PANTHER" id="PTHR38602:SF1">
    <property type="entry name" value="INNER MEMBRANE PROTEIN"/>
    <property type="match status" value="1"/>
</dbReference>
<gene>
    <name evidence="2" type="ORF">A3843_03310</name>
</gene>
<evidence type="ECO:0000313" key="3">
    <source>
        <dbReference type="Proteomes" id="UP000185783"/>
    </source>
</evidence>
<comment type="caution">
    <text evidence="2">The sequence shown here is derived from an EMBL/GenBank/DDBJ whole genome shotgun (WGS) entry which is preliminary data.</text>
</comment>
<sequence length="61" mass="6790">MTDLIVALGLVLVIEGIVYALAPTHMKEIFRRMEEIPDQTLRVGGLLAITIGFVIVWLIRA</sequence>
<dbReference type="PANTHER" id="PTHR38602">
    <property type="entry name" value="INNER MEMBRANE PROTEIN-RELATED"/>
    <property type="match status" value="1"/>
</dbReference>
<name>A0A1U7JL00_9HYPH</name>
<keyword evidence="1" id="KW-0812">Transmembrane</keyword>
<dbReference type="Pfam" id="PF09838">
    <property type="entry name" value="DUF2065"/>
    <property type="match status" value="1"/>
</dbReference>
<organism evidence="2 3">
    <name type="scientific">Pseudovibrio exalbescens</name>
    <dbReference type="NCBI Taxonomy" id="197461"/>
    <lineage>
        <taxon>Bacteria</taxon>
        <taxon>Pseudomonadati</taxon>
        <taxon>Pseudomonadota</taxon>
        <taxon>Alphaproteobacteria</taxon>
        <taxon>Hyphomicrobiales</taxon>
        <taxon>Stappiaceae</taxon>
        <taxon>Pseudovibrio</taxon>
    </lineage>
</organism>
<dbReference type="STRING" id="197461.A3843_03310"/>
<evidence type="ECO:0008006" key="4">
    <source>
        <dbReference type="Google" id="ProtNLM"/>
    </source>
</evidence>
<keyword evidence="3" id="KW-1185">Reference proteome</keyword>
<feature type="transmembrane region" description="Helical" evidence="1">
    <location>
        <begin position="39"/>
        <end position="59"/>
    </location>
</feature>
<accession>A0A1U7JL00</accession>
<keyword evidence="1" id="KW-0472">Membrane</keyword>
<dbReference type="Proteomes" id="UP000185783">
    <property type="component" value="Unassembled WGS sequence"/>
</dbReference>
<dbReference type="AlphaFoldDB" id="A0A1U7JL00"/>
<reference evidence="2 3" key="1">
    <citation type="submission" date="2016-03" db="EMBL/GenBank/DDBJ databases">
        <title>Genome sequence of Nesiotobacter sp. nov., a moderately halophilic alphaproteobacterium isolated from the Yellow Sea, China.</title>
        <authorList>
            <person name="Zhang G."/>
            <person name="Zhang R."/>
        </authorList>
    </citation>
    <scope>NUCLEOTIDE SEQUENCE [LARGE SCALE GENOMIC DNA]</scope>
    <source>
        <strain evidence="2 3">WB1-6</strain>
    </source>
</reference>
<dbReference type="OrthoDB" id="9815199at2"/>
<dbReference type="EMBL" id="LVVZ01000005">
    <property type="protein sequence ID" value="OKL45368.1"/>
    <property type="molecule type" value="Genomic_DNA"/>
</dbReference>